<keyword evidence="1" id="KW-1133">Transmembrane helix</keyword>
<reference evidence="3 4" key="1">
    <citation type="submission" date="2017-01" db="EMBL/GenBank/DDBJ databases">
        <authorList>
            <person name="Varghese N."/>
            <person name="Submissions S."/>
        </authorList>
    </citation>
    <scope>NUCLEOTIDE SEQUENCE [LARGE SCALE GENOMIC DNA]</scope>
    <source>
        <strain evidence="3 4">ATCC 700171</strain>
    </source>
</reference>
<gene>
    <name evidence="3" type="ORF">SAMN05421641_104127</name>
</gene>
<proteinExistence type="predicted"/>
<sequence length="50" mass="5534">MVSHHEITEHKHGHMDISHHQATFRGFIKAGIWVSGLSIAVLVFMALANA</sequence>
<accession>A0A1N6QJV4</accession>
<protein>
    <submittedName>
        <fullName evidence="3">Aa3 type cytochrome c oxidase subunit IV</fullName>
    </submittedName>
</protein>
<dbReference type="InterPro" id="IPR036596">
    <property type="entry name" value="Cyt-C_aa3_sf"/>
</dbReference>
<feature type="domain" description="Cytochrome c oxidase subunit IV bacterial aa3 type" evidence="2">
    <location>
        <begin position="10"/>
        <end position="49"/>
    </location>
</feature>
<feature type="transmembrane region" description="Helical" evidence="1">
    <location>
        <begin position="30"/>
        <end position="48"/>
    </location>
</feature>
<organism evidence="3 4">
    <name type="scientific">Paracoccus thiocyanatus</name>
    <dbReference type="NCBI Taxonomy" id="34006"/>
    <lineage>
        <taxon>Bacteria</taxon>
        <taxon>Pseudomonadati</taxon>
        <taxon>Pseudomonadota</taxon>
        <taxon>Alphaproteobacteria</taxon>
        <taxon>Rhodobacterales</taxon>
        <taxon>Paracoccaceae</taxon>
        <taxon>Paracoccus</taxon>
    </lineage>
</organism>
<dbReference type="InterPro" id="IPR012422">
    <property type="entry name" value="Cyt_c_oxidase_su4_bac-aa3"/>
</dbReference>
<evidence type="ECO:0000313" key="4">
    <source>
        <dbReference type="Proteomes" id="UP000323956"/>
    </source>
</evidence>
<evidence type="ECO:0000256" key="1">
    <source>
        <dbReference type="SAM" id="Phobius"/>
    </source>
</evidence>
<dbReference type="AlphaFoldDB" id="A0A1N6QJV4"/>
<name>A0A1N6QJV4_9RHOB</name>
<keyword evidence="1" id="KW-0472">Membrane</keyword>
<evidence type="ECO:0000259" key="2">
    <source>
        <dbReference type="Pfam" id="PF07835"/>
    </source>
</evidence>
<dbReference type="Gene3D" id="1.20.5.160">
    <property type="entry name" value="Bacterial aa3 type cytochrome c oxidase subunit IV"/>
    <property type="match status" value="1"/>
</dbReference>
<dbReference type="SUPFAM" id="SSF81469">
    <property type="entry name" value="Bacterial aa3 type cytochrome c oxidase subunit IV"/>
    <property type="match status" value="1"/>
</dbReference>
<dbReference type="EMBL" id="FTMK01000004">
    <property type="protein sequence ID" value="SIQ16847.1"/>
    <property type="molecule type" value="Genomic_DNA"/>
</dbReference>
<dbReference type="Proteomes" id="UP000323956">
    <property type="component" value="Unassembled WGS sequence"/>
</dbReference>
<dbReference type="RefSeq" id="WP_149764831.1">
    <property type="nucleotide sequence ID" value="NZ_FTMK01000004.1"/>
</dbReference>
<evidence type="ECO:0000313" key="3">
    <source>
        <dbReference type="EMBL" id="SIQ16847.1"/>
    </source>
</evidence>
<dbReference type="OrthoDB" id="7691500at2"/>
<keyword evidence="1" id="KW-0812">Transmembrane</keyword>
<dbReference type="Pfam" id="PF07835">
    <property type="entry name" value="COX4_pro_2"/>
    <property type="match status" value="1"/>
</dbReference>